<organism evidence="1">
    <name type="scientific">Stegastes partitus</name>
    <name type="common">bicolor damselfish</name>
    <dbReference type="NCBI Taxonomy" id="144197"/>
    <lineage>
        <taxon>Eukaryota</taxon>
        <taxon>Metazoa</taxon>
        <taxon>Chordata</taxon>
        <taxon>Craniata</taxon>
        <taxon>Vertebrata</taxon>
        <taxon>Euteleostomi</taxon>
        <taxon>Actinopterygii</taxon>
        <taxon>Neopterygii</taxon>
        <taxon>Teleostei</taxon>
        <taxon>Neoteleostei</taxon>
        <taxon>Acanthomorphata</taxon>
        <taxon>Ovalentaria</taxon>
        <taxon>Pomacentridae</taxon>
        <taxon>Stegastes</taxon>
    </lineage>
</organism>
<sequence length="78" mass="8183">MSCFKSEIVTTFPGHSIKLFMIQRAHAVDVATLWVNDGVGDASIVTNVWVSGRNRSNGGAGGGGIVIYIGDVEPDFSG</sequence>
<dbReference type="Ensembl" id="ENSSPAT00000018160.1">
    <property type="protein sequence ID" value="ENSSPAP00000017883.1"/>
    <property type="gene ID" value="ENSSPAG00000013514.1"/>
</dbReference>
<name>A0A3B5A8Y9_9TELE</name>
<reference evidence="1" key="1">
    <citation type="submission" date="2023-09" db="UniProtKB">
        <authorList>
            <consortium name="Ensembl"/>
        </authorList>
    </citation>
    <scope>IDENTIFICATION</scope>
</reference>
<accession>A0A3B5A8Y9</accession>
<evidence type="ECO:0000313" key="1">
    <source>
        <dbReference type="Ensembl" id="ENSSPAP00000017883.1"/>
    </source>
</evidence>
<proteinExistence type="predicted"/>
<protein>
    <submittedName>
        <fullName evidence="1">Uncharacterized protein</fullName>
    </submittedName>
</protein>
<dbReference type="GeneTree" id="ENSGT01010000230292"/>
<dbReference type="AlphaFoldDB" id="A0A3B5A8Y9"/>